<dbReference type="NCBIfam" id="TIGR01352">
    <property type="entry name" value="tonB_Cterm"/>
    <property type="match status" value="1"/>
</dbReference>
<dbReference type="GO" id="GO:0031992">
    <property type="term" value="F:energy transducer activity"/>
    <property type="evidence" value="ECO:0007669"/>
    <property type="project" value="TreeGrafter"/>
</dbReference>
<proteinExistence type="inferred from homology"/>
<evidence type="ECO:0000256" key="10">
    <source>
        <dbReference type="SAM" id="MobiDB-lite"/>
    </source>
</evidence>
<keyword evidence="7" id="KW-0653">Protein transport</keyword>
<name>A0A2N0AH88_9LEPT</name>
<keyword evidence="4" id="KW-1003">Cell membrane</keyword>
<evidence type="ECO:0000256" key="3">
    <source>
        <dbReference type="ARBA" id="ARBA00022448"/>
    </source>
</evidence>
<dbReference type="SUPFAM" id="SSF74653">
    <property type="entry name" value="TolA/TonB C-terminal domain"/>
    <property type="match status" value="1"/>
</dbReference>
<gene>
    <name evidence="13" type="ORF">CH364_15810</name>
</gene>
<dbReference type="EMBL" id="NPDX01000005">
    <property type="protein sequence ID" value="PJZ83657.1"/>
    <property type="molecule type" value="Genomic_DNA"/>
</dbReference>
<dbReference type="PANTHER" id="PTHR33446:SF2">
    <property type="entry name" value="PROTEIN TONB"/>
    <property type="match status" value="1"/>
</dbReference>
<evidence type="ECO:0000313" key="13">
    <source>
        <dbReference type="EMBL" id="PJZ83657.1"/>
    </source>
</evidence>
<accession>A0A2N0AH88</accession>
<evidence type="ECO:0000259" key="12">
    <source>
        <dbReference type="PROSITE" id="PS52015"/>
    </source>
</evidence>
<evidence type="ECO:0000256" key="2">
    <source>
        <dbReference type="ARBA" id="ARBA00006555"/>
    </source>
</evidence>
<organism evidence="13 14">
    <name type="scientific">Leptospira harrisiae</name>
    <dbReference type="NCBI Taxonomy" id="2023189"/>
    <lineage>
        <taxon>Bacteria</taxon>
        <taxon>Pseudomonadati</taxon>
        <taxon>Spirochaetota</taxon>
        <taxon>Spirochaetia</taxon>
        <taxon>Leptospirales</taxon>
        <taxon>Leptospiraceae</taxon>
        <taxon>Leptospira</taxon>
    </lineage>
</organism>
<keyword evidence="8 11" id="KW-1133">Transmembrane helix</keyword>
<dbReference type="PROSITE" id="PS52015">
    <property type="entry name" value="TONB_CTD"/>
    <property type="match status" value="1"/>
</dbReference>
<feature type="compositionally biased region" description="Basic and acidic residues" evidence="10">
    <location>
        <begin position="76"/>
        <end position="97"/>
    </location>
</feature>
<evidence type="ECO:0000256" key="8">
    <source>
        <dbReference type="ARBA" id="ARBA00022989"/>
    </source>
</evidence>
<evidence type="ECO:0000256" key="9">
    <source>
        <dbReference type="ARBA" id="ARBA00023136"/>
    </source>
</evidence>
<evidence type="ECO:0000313" key="14">
    <source>
        <dbReference type="Proteomes" id="UP000232145"/>
    </source>
</evidence>
<keyword evidence="14" id="KW-1185">Reference proteome</keyword>
<evidence type="ECO:0000256" key="4">
    <source>
        <dbReference type="ARBA" id="ARBA00022475"/>
    </source>
</evidence>
<evidence type="ECO:0000256" key="7">
    <source>
        <dbReference type="ARBA" id="ARBA00022927"/>
    </source>
</evidence>
<reference evidence="13 14" key="1">
    <citation type="submission" date="2017-07" db="EMBL/GenBank/DDBJ databases">
        <title>Leptospira spp. isolated from tropical soils.</title>
        <authorList>
            <person name="Thibeaux R."/>
            <person name="Iraola G."/>
            <person name="Ferres I."/>
            <person name="Bierque E."/>
            <person name="Girault D."/>
            <person name="Soupe-Gilbert M.-E."/>
            <person name="Picardeau M."/>
            <person name="Goarant C."/>
        </authorList>
    </citation>
    <scope>NUCLEOTIDE SEQUENCE [LARGE SCALE GENOMIC DNA]</scope>
    <source>
        <strain evidence="13 14">FH2-B-A1</strain>
    </source>
</reference>
<dbReference type="InterPro" id="IPR037682">
    <property type="entry name" value="TonB_C"/>
</dbReference>
<dbReference type="GO" id="GO:0055085">
    <property type="term" value="P:transmembrane transport"/>
    <property type="evidence" value="ECO:0007669"/>
    <property type="project" value="InterPro"/>
</dbReference>
<feature type="region of interest" description="Disordered" evidence="10">
    <location>
        <begin position="68"/>
        <end position="103"/>
    </location>
</feature>
<feature type="transmembrane region" description="Helical" evidence="11">
    <location>
        <begin position="23"/>
        <end position="44"/>
    </location>
</feature>
<dbReference type="GO" id="GO:0098797">
    <property type="term" value="C:plasma membrane protein complex"/>
    <property type="evidence" value="ECO:0007669"/>
    <property type="project" value="TreeGrafter"/>
</dbReference>
<dbReference type="Proteomes" id="UP000232145">
    <property type="component" value="Unassembled WGS sequence"/>
</dbReference>
<dbReference type="RefSeq" id="WP_100743557.1">
    <property type="nucleotide sequence ID" value="NZ_NPDW01000002.1"/>
</dbReference>
<keyword evidence="3" id="KW-0813">Transport</keyword>
<dbReference type="InterPro" id="IPR051045">
    <property type="entry name" value="TonB-dependent_transducer"/>
</dbReference>
<comment type="caution">
    <text evidence="13">The sequence shown here is derived from an EMBL/GenBank/DDBJ whole genome shotgun (WGS) entry which is preliminary data.</text>
</comment>
<dbReference type="InterPro" id="IPR006260">
    <property type="entry name" value="TonB/TolA_C"/>
</dbReference>
<evidence type="ECO:0000256" key="11">
    <source>
        <dbReference type="SAM" id="Phobius"/>
    </source>
</evidence>
<protein>
    <submittedName>
        <fullName evidence="13">Energy transducer TonB</fullName>
    </submittedName>
</protein>
<dbReference type="Pfam" id="PF03544">
    <property type="entry name" value="TonB_C"/>
    <property type="match status" value="1"/>
</dbReference>
<evidence type="ECO:0000256" key="6">
    <source>
        <dbReference type="ARBA" id="ARBA00022692"/>
    </source>
</evidence>
<keyword evidence="6 11" id="KW-0812">Transmembrane</keyword>
<dbReference type="Gene3D" id="3.30.1150.10">
    <property type="match status" value="1"/>
</dbReference>
<comment type="subcellular location">
    <subcellularLocation>
        <location evidence="1">Cell inner membrane</location>
        <topology evidence="1">Single-pass membrane protein</topology>
        <orientation evidence="1">Periplasmic side</orientation>
    </subcellularLocation>
</comment>
<dbReference type="GO" id="GO:0015031">
    <property type="term" value="P:protein transport"/>
    <property type="evidence" value="ECO:0007669"/>
    <property type="project" value="UniProtKB-KW"/>
</dbReference>
<evidence type="ECO:0000256" key="1">
    <source>
        <dbReference type="ARBA" id="ARBA00004383"/>
    </source>
</evidence>
<keyword evidence="9 11" id="KW-0472">Membrane</keyword>
<comment type="similarity">
    <text evidence="2">Belongs to the TonB family.</text>
</comment>
<sequence>MNGTVVTQKRSKRERIHRFIDRYRIETGLAISAFLQAIIILFWFTPHLETDSLDDLVEEVAFIDNVQIQEPSTDSKPTDGDFDLTDKEKEEKKEDPRIAGASDPIVSGATSPVDLSPNVRPEYTSEAKALGLTGTMTLEVIIGNTGEVLRVRSVGKQLGGGLEEEAVKVYRRKRFSPSILEGKAITVKVLVPIRFTLN</sequence>
<feature type="domain" description="TonB C-terminal" evidence="12">
    <location>
        <begin position="108"/>
        <end position="198"/>
    </location>
</feature>
<dbReference type="OrthoDB" id="339271at2"/>
<evidence type="ECO:0000256" key="5">
    <source>
        <dbReference type="ARBA" id="ARBA00022519"/>
    </source>
</evidence>
<dbReference type="PANTHER" id="PTHR33446">
    <property type="entry name" value="PROTEIN TONB-RELATED"/>
    <property type="match status" value="1"/>
</dbReference>
<keyword evidence="5" id="KW-0997">Cell inner membrane</keyword>
<dbReference type="AlphaFoldDB" id="A0A2N0AH88"/>